<dbReference type="PROSITE" id="PS50966">
    <property type="entry name" value="ZF_SWIM"/>
    <property type="match status" value="1"/>
</dbReference>
<dbReference type="EMBL" id="KN837250">
    <property type="protein sequence ID" value="KIJ31011.1"/>
    <property type="molecule type" value="Genomic_DNA"/>
</dbReference>
<accession>A0A0C9V056</accession>
<dbReference type="PANTHER" id="PTHR31669:SF251">
    <property type="entry name" value="PROTEIN FAR1-RELATED SEQUENCE"/>
    <property type="match status" value="1"/>
</dbReference>
<protein>
    <submittedName>
        <fullName evidence="3">Unplaced genomic scaffold SPHSTscaffold_175, whole genome shotgun sequence</fullName>
    </submittedName>
</protein>
<keyword evidence="1" id="KW-0863">Zinc-finger</keyword>
<evidence type="ECO:0000259" key="2">
    <source>
        <dbReference type="PROSITE" id="PS50966"/>
    </source>
</evidence>
<keyword evidence="4" id="KW-1185">Reference proteome</keyword>
<gene>
    <name evidence="3" type="ORF">M422DRAFT_267433</name>
</gene>
<dbReference type="OrthoDB" id="2288122at2759"/>
<dbReference type="PANTHER" id="PTHR31669">
    <property type="entry name" value="PROTEIN FAR1-RELATED SEQUENCE 10-RELATED"/>
    <property type="match status" value="1"/>
</dbReference>
<reference evidence="3 4" key="1">
    <citation type="submission" date="2014-06" db="EMBL/GenBank/DDBJ databases">
        <title>Evolutionary Origins and Diversification of the Mycorrhizal Mutualists.</title>
        <authorList>
            <consortium name="DOE Joint Genome Institute"/>
            <consortium name="Mycorrhizal Genomics Consortium"/>
            <person name="Kohler A."/>
            <person name="Kuo A."/>
            <person name="Nagy L.G."/>
            <person name="Floudas D."/>
            <person name="Copeland A."/>
            <person name="Barry K.W."/>
            <person name="Cichocki N."/>
            <person name="Veneault-Fourrey C."/>
            <person name="LaButti K."/>
            <person name="Lindquist E.A."/>
            <person name="Lipzen A."/>
            <person name="Lundell T."/>
            <person name="Morin E."/>
            <person name="Murat C."/>
            <person name="Riley R."/>
            <person name="Ohm R."/>
            <person name="Sun H."/>
            <person name="Tunlid A."/>
            <person name="Henrissat B."/>
            <person name="Grigoriev I.V."/>
            <person name="Hibbett D.S."/>
            <person name="Martin F."/>
        </authorList>
    </citation>
    <scope>NUCLEOTIDE SEQUENCE [LARGE SCALE GENOMIC DNA]</scope>
    <source>
        <strain evidence="3 4">SS14</strain>
    </source>
</reference>
<proteinExistence type="predicted"/>
<name>A0A0C9V056_SPHS4</name>
<dbReference type="InterPro" id="IPR007527">
    <property type="entry name" value="Znf_SWIM"/>
</dbReference>
<evidence type="ECO:0000313" key="3">
    <source>
        <dbReference type="EMBL" id="KIJ31011.1"/>
    </source>
</evidence>
<dbReference type="HOGENOM" id="CLU_484110_0_0_1"/>
<evidence type="ECO:0000313" key="4">
    <source>
        <dbReference type="Proteomes" id="UP000054279"/>
    </source>
</evidence>
<dbReference type="GO" id="GO:0008270">
    <property type="term" value="F:zinc ion binding"/>
    <property type="evidence" value="ECO:0007669"/>
    <property type="project" value="UniProtKB-KW"/>
</dbReference>
<dbReference type="GO" id="GO:0006355">
    <property type="term" value="P:regulation of DNA-templated transcription"/>
    <property type="evidence" value="ECO:0007669"/>
    <property type="project" value="InterPro"/>
</dbReference>
<feature type="domain" description="SWIM-type" evidence="2">
    <location>
        <begin position="432"/>
        <end position="467"/>
    </location>
</feature>
<dbReference type="InterPro" id="IPR031052">
    <property type="entry name" value="FHY3/FAR1"/>
</dbReference>
<keyword evidence="1" id="KW-0862">Zinc</keyword>
<evidence type="ECO:0000256" key="1">
    <source>
        <dbReference type="PROSITE-ProRule" id="PRU00325"/>
    </source>
</evidence>
<organism evidence="3 4">
    <name type="scientific">Sphaerobolus stellatus (strain SS14)</name>
    <dbReference type="NCBI Taxonomy" id="990650"/>
    <lineage>
        <taxon>Eukaryota</taxon>
        <taxon>Fungi</taxon>
        <taxon>Dikarya</taxon>
        <taxon>Basidiomycota</taxon>
        <taxon>Agaricomycotina</taxon>
        <taxon>Agaricomycetes</taxon>
        <taxon>Phallomycetidae</taxon>
        <taxon>Geastrales</taxon>
        <taxon>Sphaerobolaceae</taxon>
        <taxon>Sphaerobolus</taxon>
    </lineage>
</organism>
<keyword evidence="1" id="KW-0479">Metal-binding</keyword>
<sequence>MLLVCLDPTSNRRSKVVWSKYFICDHAGKYRDQRDANLSPRKRRNRAESIKCECSASIYACQPFGTDAVDIIYKWQHTVHDPASLKDLQTSRNPNEVRTWLDERVCQGFDQKALKAMLRMTPDQLREASITPDAERLPFSIKIGPMDMYNAVRRKVDVDTRLAPELGESIGAWIERLKEDGWSILYDKTPGEEAHGGWTLGLCSPWQKELILEYGDTVCLDSTHSTCRGEAAEKVFLTTVLARDHVTGRGAPRAFMLTNKESHCPLQHFLEWLRMDSQFAPETIMIDCSDTEALAIEKAFPDLVIRILYCYWHLWQAWDKAMKDKLHFKHMRDKDDRAESVKEVRESLAKLLQSETAADFNNQWLLMQEDFADQKAWIKYMISEWIPKRERWAELDAKKLADALPFEQGSSWVTESGSSLQIRSFTNEKRSYTIVLTDYKIMSCDCPAYTKSLFTCKHMFLTIRVTEYGIFLPHAVIPARRRLDIDEEEAIDSQRAHKRRLIGKSREGISVLEAADYWVKTDLDEALDRISREDLTRLLGAVDTLNHLARDIMLARPDNATQW</sequence>
<dbReference type="AlphaFoldDB" id="A0A0C9V056"/>
<dbReference type="Proteomes" id="UP000054279">
    <property type="component" value="Unassembled WGS sequence"/>
</dbReference>